<keyword evidence="1" id="KW-0732">Signal</keyword>
<protein>
    <submittedName>
        <fullName evidence="2">Uncharacterized protein</fullName>
    </submittedName>
</protein>
<accession>A0A7G7WAP4</accession>
<dbReference type="AlphaFoldDB" id="A0A7G7WAP4"/>
<dbReference type="EMBL" id="CP060202">
    <property type="protein sequence ID" value="QNH63437.1"/>
    <property type="molecule type" value="Genomic_DNA"/>
</dbReference>
<evidence type="ECO:0000313" key="2">
    <source>
        <dbReference type="EMBL" id="QNH63437.1"/>
    </source>
</evidence>
<proteinExistence type="predicted"/>
<reference evidence="2 3" key="1">
    <citation type="submission" date="2020-08" db="EMBL/GenBank/DDBJ databases">
        <title>Hymenobacter sp. S2-20-2 genome sequencing.</title>
        <authorList>
            <person name="Jin L."/>
        </authorList>
    </citation>
    <scope>NUCLEOTIDE SEQUENCE [LARGE SCALE GENOMIC DNA]</scope>
    <source>
        <strain evidence="2 3">S2-20-2</strain>
    </source>
</reference>
<organism evidence="2 3">
    <name type="scientific">Hymenobacter sediminicola</name>
    <dbReference type="NCBI Taxonomy" id="2761579"/>
    <lineage>
        <taxon>Bacteria</taxon>
        <taxon>Pseudomonadati</taxon>
        <taxon>Bacteroidota</taxon>
        <taxon>Cytophagia</taxon>
        <taxon>Cytophagales</taxon>
        <taxon>Hymenobacteraceae</taxon>
        <taxon>Hymenobacter</taxon>
    </lineage>
</organism>
<evidence type="ECO:0000313" key="3">
    <source>
        <dbReference type="Proteomes" id="UP000515489"/>
    </source>
</evidence>
<evidence type="ECO:0000256" key="1">
    <source>
        <dbReference type="SAM" id="SignalP"/>
    </source>
</evidence>
<feature type="signal peptide" evidence="1">
    <location>
        <begin position="1"/>
        <end position="24"/>
    </location>
</feature>
<sequence>MRLFPTVSISFVVASLCWSGSAWAQMGTYTKGSCVLADGRQLQGGFQLRLATAQSPAILVYHDSDGKQPDQEFEPAQIKRCTVGRRSYIVGGNFVAPDNKGGIPVDKDFVEVLDTLGRVQTFRYTYEGYVSSNPGDYILPVALAATSLAVGGPMVFLGGGGKQYQPTYILLLRAGNGQPLVPYTPGPQPGLFTSEQEKLIMPSVGATTAFFTDDPELQRRIETGRITQVRLPEVVQAYNTGIKLKPKN</sequence>
<dbReference type="KEGG" id="hsk:H4317_06475"/>
<keyword evidence="3" id="KW-1185">Reference proteome</keyword>
<dbReference type="RefSeq" id="WP_185889316.1">
    <property type="nucleotide sequence ID" value="NZ_CP060202.1"/>
</dbReference>
<dbReference type="Proteomes" id="UP000515489">
    <property type="component" value="Chromosome"/>
</dbReference>
<feature type="chain" id="PRO_5028930090" evidence="1">
    <location>
        <begin position="25"/>
        <end position="248"/>
    </location>
</feature>
<gene>
    <name evidence="2" type="ORF">H4317_06475</name>
</gene>
<name>A0A7G7WAP4_9BACT</name>